<dbReference type="CDD" id="cd02440">
    <property type="entry name" value="AdoMet_MTases"/>
    <property type="match status" value="1"/>
</dbReference>
<dbReference type="Pfam" id="PF05175">
    <property type="entry name" value="MTS"/>
    <property type="match status" value="1"/>
</dbReference>
<dbReference type="PANTHER" id="PTHR18895">
    <property type="entry name" value="HEMK METHYLTRANSFERASE"/>
    <property type="match status" value="1"/>
</dbReference>
<dbReference type="EC" id="2.1.1.297" evidence="1"/>
<dbReference type="Proteomes" id="UP000248128">
    <property type="component" value="Unassembled WGS sequence"/>
</dbReference>
<evidence type="ECO:0000256" key="2">
    <source>
        <dbReference type="ARBA" id="ARBA00022603"/>
    </source>
</evidence>
<keyword evidence="2 8" id="KW-0489">Methyltransferase</keyword>
<evidence type="ECO:0000256" key="1">
    <source>
        <dbReference type="ARBA" id="ARBA00012771"/>
    </source>
</evidence>
<dbReference type="InterPro" id="IPR019874">
    <property type="entry name" value="RF_methyltr_PrmC"/>
</dbReference>
<dbReference type="OrthoDB" id="9800643at2"/>
<dbReference type="RefSeq" id="WP_110413256.1">
    <property type="nucleotide sequence ID" value="NZ_QGLK01000004.1"/>
</dbReference>
<dbReference type="Pfam" id="PF17827">
    <property type="entry name" value="PrmC_N"/>
    <property type="match status" value="1"/>
</dbReference>
<dbReference type="PANTHER" id="PTHR18895:SF74">
    <property type="entry name" value="MTRF1L RELEASE FACTOR GLUTAMINE METHYLTRANSFERASE"/>
    <property type="match status" value="1"/>
</dbReference>
<dbReference type="InterPro" id="IPR002052">
    <property type="entry name" value="DNA_methylase_N6_adenine_CS"/>
</dbReference>
<dbReference type="NCBIfam" id="TIGR00536">
    <property type="entry name" value="hemK_fam"/>
    <property type="match status" value="1"/>
</dbReference>
<dbReference type="Gene3D" id="3.40.50.150">
    <property type="entry name" value="Vaccinia Virus protein VP39"/>
    <property type="match status" value="1"/>
</dbReference>
<evidence type="ECO:0000256" key="5">
    <source>
        <dbReference type="ARBA" id="ARBA00048391"/>
    </source>
</evidence>
<dbReference type="Gene3D" id="1.10.8.10">
    <property type="entry name" value="DNA helicase RuvA subunit, C-terminal domain"/>
    <property type="match status" value="1"/>
</dbReference>
<comment type="caution">
    <text evidence="8">The sequence shown here is derived from an EMBL/GenBank/DDBJ whole genome shotgun (WGS) entry which is preliminary data.</text>
</comment>
<reference evidence="8 9" key="1">
    <citation type="submission" date="2018-05" db="EMBL/GenBank/DDBJ databases">
        <title>Reference genomes for bee gut microbiota database.</title>
        <authorList>
            <person name="Ellegaard K.M."/>
        </authorList>
    </citation>
    <scope>NUCLEOTIDE SEQUENCE [LARGE SCALE GENOMIC DNA]</scope>
    <source>
        <strain evidence="8 9">ESL0199</strain>
    </source>
</reference>
<dbReference type="SUPFAM" id="SSF53335">
    <property type="entry name" value="S-adenosyl-L-methionine-dependent methyltransferases"/>
    <property type="match status" value="1"/>
</dbReference>
<evidence type="ECO:0000259" key="6">
    <source>
        <dbReference type="Pfam" id="PF05175"/>
    </source>
</evidence>
<dbReference type="GO" id="GO:0102559">
    <property type="term" value="F:peptide chain release factor N(5)-glutamine methyltransferase activity"/>
    <property type="evidence" value="ECO:0007669"/>
    <property type="project" value="UniProtKB-EC"/>
</dbReference>
<dbReference type="GO" id="GO:0003676">
    <property type="term" value="F:nucleic acid binding"/>
    <property type="evidence" value="ECO:0007669"/>
    <property type="project" value="InterPro"/>
</dbReference>
<dbReference type="InterPro" id="IPR029063">
    <property type="entry name" value="SAM-dependent_MTases_sf"/>
</dbReference>
<dbReference type="InterPro" id="IPR004556">
    <property type="entry name" value="HemK-like"/>
</dbReference>
<sequence>MNQQEYGTSLAGLVESGHRLLAQAGVSTPLNDARLLLADALECDLHQLDQALLLDRTVAELLTNEGGRRQAGGFQSAALERYRSYLQRRTGREPLQYILGHAYFRYLDLRLGPGVFIPRPETETVVQAGVDALTGVNHPLAVDLCSGSGAIGLSLATEVPGARVRAVEVDEQAYRWGALNAAAQEAAIGEAGSDYQLLQADATDPATLSDLDAQVDLVISNPPYVPLDAIPDQPEVRDWDPDLALYGGSPDGCLLPCRILDRAMVLLAPGGLLVMEHDASQGPAMVAAALERGYVQARTHQDLAGRDRYLTAWRPALVLG</sequence>
<evidence type="ECO:0000313" key="8">
    <source>
        <dbReference type="EMBL" id="PXY88204.1"/>
    </source>
</evidence>
<name>A0A318MQL0_9BIFI</name>
<evidence type="ECO:0000259" key="7">
    <source>
        <dbReference type="Pfam" id="PF17827"/>
    </source>
</evidence>
<dbReference type="InterPro" id="IPR050320">
    <property type="entry name" value="N5-glutamine_MTase"/>
</dbReference>
<dbReference type="InterPro" id="IPR040758">
    <property type="entry name" value="PrmC_N"/>
</dbReference>
<gene>
    <name evidence="8" type="primary">prmC</name>
    <name evidence="8" type="ORF">DKK74_06130</name>
</gene>
<dbReference type="GO" id="GO:0032259">
    <property type="term" value="P:methylation"/>
    <property type="evidence" value="ECO:0007669"/>
    <property type="project" value="UniProtKB-KW"/>
</dbReference>
<evidence type="ECO:0000256" key="4">
    <source>
        <dbReference type="ARBA" id="ARBA00022691"/>
    </source>
</evidence>
<dbReference type="AlphaFoldDB" id="A0A318MQL0"/>
<feature type="domain" description="Release factor glutamine methyltransferase N-terminal" evidence="7">
    <location>
        <begin position="76"/>
        <end position="100"/>
    </location>
</feature>
<dbReference type="NCBIfam" id="TIGR03534">
    <property type="entry name" value="RF_mod_PrmC"/>
    <property type="match status" value="1"/>
</dbReference>
<comment type="catalytic activity">
    <reaction evidence="5">
        <text>L-glutaminyl-[peptide chain release factor] + S-adenosyl-L-methionine = N(5)-methyl-L-glutaminyl-[peptide chain release factor] + S-adenosyl-L-homocysteine + H(+)</text>
        <dbReference type="Rhea" id="RHEA:42896"/>
        <dbReference type="Rhea" id="RHEA-COMP:10271"/>
        <dbReference type="Rhea" id="RHEA-COMP:10272"/>
        <dbReference type="ChEBI" id="CHEBI:15378"/>
        <dbReference type="ChEBI" id="CHEBI:30011"/>
        <dbReference type="ChEBI" id="CHEBI:57856"/>
        <dbReference type="ChEBI" id="CHEBI:59789"/>
        <dbReference type="ChEBI" id="CHEBI:61891"/>
        <dbReference type="EC" id="2.1.1.297"/>
    </reaction>
</comment>
<organism evidence="8 9">
    <name type="scientific">Bifidobacterium asteroides</name>
    <dbReference type="NCBI Taxonomy" id="1684"/>
    <lineage>
        <taxon>Bacteria</taxon>
        <taxon>Bacillati</taxon>
        <taxon>Actinomycetota</taxon>
        <taxon>Actinomycetes</taxon>
        <taxon>Bifidobacteriales</taxon>
        <taxon>Bifidobacteriaceae</taxon>
        <taxon>Bifidobacterium</taxon>
    </lineage>
</organism>
<evidence type="ECO:0000256" key="3">
    <source>
        <dbReference type="ARBA" id="ARBA00022679"/>
    </source>
</evidence>
<feature type="domain" description="Methyltransferase small" evidence="6">
    <location>
        <begin position="141"/>
        <end position="224"/>
    </location>
</feature>
<keyword evidence="4" id="KW-0949">S-adenosyl-L-methionine</keyword>
<proteinExistence type="predicted"/>
<dbReference type="PROSITE" id="PS00092">
    <property type="entry name" value="N6_MTASE"/>
    <property type="match status" value="1"/>
</dbReference>
<dbReference type="EMBL" id="QGLK01000004">
    <property type="protein sequence ID" value="PXY88204.1"/>
    <property type="molecule type" value="Genomic_DNA"/>
</dbReference>
<keyword evidence="3 8" id="KW-0808">Transferase</keyword>
<accession>A0A318MQL0</accession>
<evidence type="ECO:0000313" key="9">
    <source>
        <dbReference type="Proteomes" id="UP000248128"/>
    </source>
</evidence>
<dbReference type="InterPro" id="IPR007848">
    <property type="entry name" value="Small_mtfrase_dom"/>
</dbReference>
<protein>
    <recommendedName>
        <fullName evidence="1">peptide chain release factor N(5)-glutamine methyltransferase</fullName>
        <ecNumber evidence="1">2.1.1.297</ecNumber>
    </recommendedName>
</protein>